<feature type="transmembrane region" description="Helical" evidence="7">
    <location>
        <begin position="94"/>
        <end position="114"/>
    </location>
</feature>
<dbReference type="OrthoDB" id="9809173at2"/>
<feature type="transmembrane region" description="Helical" evidence="7">
    <location>
        <begin position="63"/>
        <end position="82"/>
    </location>
</feature>
<keyword evidence="2 7" id="KW-0813">Transport</keyword>
<evidence type="ECO:0000313" key="10">
    <source>
        <dbReference type="Proteomes" id="UP000053370"/>
    </source>
</evidence>
<dbReference type="PANTHER" id="PTHR43005:SF2">
    <property type="entry name" value="INTEGRAL MEMBRANE SUGAR TRANSPORT PROTEIN"/>
    <property type="match status" value="1"/>
</dbReference>
<reference evidence="9" key="1">
    <citation type="journal article" date="2015" name="Genome Announc.">
        <title>Draft Genome Sequence of Anaerolineae Strain TC1, a Novel Isolate from a Methanogenic Wastewater Treatment System.</title>
        <authorList>
            <person name="Matsuura N."/>
            <person name="Tourlousse D.M."/>
            <person name="Sun L."/>
            <person name="Toyonaga M."/>
            <person name="Kuroda K."/>
            <person name="Ohashi A."/>
            <person name="Cruz R."/>
            <person name="Yamaguchi T."/>
            <person name="Sekiguchi Y."/>
        </authorList>
    </citation>
    <scope>NUCLEOTIDE SEQUENCE [LARGE SCALE GENOMIC DNA]</scope>
    <source>
        <strain evidence="9">TC1</strain>
    </source>
</reference>
<feature type="transmembrane region" description="Helical" evidence="7">
    <location>
        <begin position="248"/>
        <end position="270"/>
    </location>
</feature>
<dbReference type="PANTHER" id="PTHR43005">
    <property type="entry name" value="BLR7065 PROTEIN"/>
    <property type="match status" value="1"/>
</dbReference>
<keyword evidence="5 7" id="KW-1133">Transmembrane helix</keyword>
<evidence type="ECO:0000256" key="6">
    <source>
        <dbReference type="ARBA" id="ARBA00023136"/>
    </source>
</evidence>
<dbReference type="CDD" id="cd06261">
    <property type="entry name" value="TM_PBP2"/>
    <property type="match status" value="1"/>
</dbReference>
<feature type="domain" description="ABC transmembrane type-1" evidence="8">
    <location>
        <begin position="57"/>
        <end position="269"/>
    </location>
</feature>
<feature type="transmembrane region" description="Helical" evidence="7">
    <location>
        <begin position="7"/>
        <end position="25"/>
    </location>
</feature>
<keyword evidence="10" id="KW-1185">Reference proteome</keyword>
<keyword evidence="3" id="KW-1003">Cell membrane</keyword>
<keyword evidence="6 7" id="KW-0472">Membrane</keyword>
<keyword evidence="9" id="KW-0762">Sugar transport</keyword>
<dbReference type="GO" id="GO:0005886">
    <property type="term" value="C:plasma membrane"/>
    <property type="evidence" value="ECO:0007669"/>
    <property type="project" value="UniProtKB-SubCell"/>
</dbReference>
<accession>A0A0S7BUF3</accession>
<dbReference type="Pfam" id="PF00528">
    <property type="entry name" value="BPD_transp_1"/>
    <property type="match status" value="1"/>
</dbReference>
<name>A0A0S7BUF3_9CHLR</name>
<feature type="transmembrane region" description="Helical" evidence="7">
    <location>
        <begin position="142"/>
        <end position="167"/>
    </location>
</feature>
<comment type="similarity">
    <text evidence="7">Belongs to the binding-protein-dependent transport system permease family.</text>
</comment>
<dbReference type="EMBL" id="DF968181">
    <property type="protein sequence ID" value="GAP41698.1"/>
    <property type="molecule type" value="Genomic_DNA"/>
</dbReference>
<feature type="transmembrane region" description="Helical" evidence="7">
    <location>
        <begin position="188"/>
        <end position="210"/>
    </location>
</feature>
<dbReference type="Proteomes" id="UP000053370">
    <property type="component" value="Unassembled WGS sequence"/>
</dbReference>
<evidence type="ECO:0000256" key="1">
    <source>
        <dbReference type="ARBA" id="ARBA00004651"/>
    </source>
</evidence>
<comment type="subcellular location">
    <subcellularLocation>
        <location evidence="1 7">Cell membrane</location>
        <topology evidence="1 7">Multi-pass membrane protein</topology>
    </subcellularLocation>
</comment>
<evidence type="ECO:0000256" key="2">
    <source>
        <dbReference type="ARBA" id="ARBA00022448"/>
    </source>
</evidence>
<evidence type="ECO:0000313" key="9">
    <source>
        <dbReference type="EMBL" id="GAP41698.1"/>
    </source>
</evidence>
<organism evidence="9">
    <name type="scientific">Flexilinea flocculi</name>
    <dbReference type="NCBI Taxonomy" id="1678840"/>
    <lineage>
        <taxon>Bacteria</taxon>
        <taxon>Bacillati</taxon>
        <taxon>Chloroflexota</taxon>
        <taxon>Anaerolineae</taxon>
        <taxon>Anaerolineales</taxon>
        <taxon>Anaerolineaceae</taxon>
        <taxon>Flexilinea</taxon>
    </lineage>
</organism>
<gene>
    <name evidence="9" type="ORF">ATC1_131694</name>
</gene>
<dbReference type="InterPro" id="IPR035906">
    <property type="entry name" value="MetI-like_sf"/>
</dbReference>
<proteinExistence type="inferred from homology"/>
<keyword evidence="4 7" id="KW-0812">Transmembrane</keyword>
<evidence type="ECO:0000259" key="8">
    <source>
        <dbReference type="PROSITE" id="PS50928"/>
    </source>
</evidence>
<sequence length="277" mass="31153">MSLPTVIILAFLTVFPLGYTIYYSFTNFNMLKPKTLKFIGLSNFEKILADSYFQQALLNTLKFMVLAVILETGIGLLVALLVNSLTKDQKIIRTLLLLPVVLPPVTVALIWRIMLSNNYGIINKLLELIGIAPVSWLNDVRTAFYCILVIDVWQYMPFAFLLIYASLQSVPESQYEAAQIDGANAFHRFWYITIPNIMGGIVLVILLRSIDSIRLFDKVNILTRGGPANTTATITQYIYNYGVGNYRIGFSSAGAIVMTLIVLLISSLYVKRAFQRN</sequence>
<evidence type="ECO:0000256" key="7">
    <source>
        <dbReference type="RuleBase" id="RU363032"/>
    </source>
</evidence>
<dbReference type="SUPFAM" id="SSF161098">
    <property type="entry name" value="MetI-like"/>
    <property type="match status" value="1"/>
</dbReference>
<dbReference type="AlphaFoldDB" id="A0A0S7BUF3"/>
<dbReference type="SUPFAM" id="SSF160964">
    <property type="entry name" value="MalF N-terminal region-like"/>
    <property type="match status" value="1"/>
</dbReference>
<dbReference type="InterPro" id="IPR000515">
    <property type="entry name" value="MetI-like"/>
</dbReference>
<dbReference type="GO" id="GO:0055085">
    <property type="term" value="P:transmembrane transport"/>
    <property type="evidence" value="ECO:0007669"/>
    <property type="project" value="InterPro"/>
</dbReference>
<dbReference type="STRING" id="1678840.ATC1_131694"/>
<protein>
    <submittedName>
        <fullName evidence="9">ABC-type sugar transport system, permease component</fullName>
    </submittedName>
</protein>
<evidence type="ECO:0000256" key="3">
    <source>
        <dbReference type="ARBA" id="ARBA00022475"/>
    </source>
</evidence>
<evidence type="ECO:0000256" key="5">
    <source>
        <dbReference type="ARBA" id="ARBA00022989"/>
    </source>
</evidence>
<evidence type="ECO:0000256" key="4">
    <source>
        <dbReference type="ARBA" id="ARBA00022692"/>
    </source>
</evidence>
<dbReference type="PROSITE" id="PS50928">
    <property type="entry name" value="ABC_TM1"/>
    <property type="match status" value="1"/>
</dbReference>
<dbReference type="Gene3D" id="1.10.3720.10">
    <property type="entry name" value="MetI-like"/>
    <property type="match status" value="1"/>
</dbReference>